<sequence length="87" mass="9408">MDRITSFSKPTMSMMASTTFCTIVFRVSGLPASISLSSSETDASIVLEGSSLCSKLPCAKAHLRTCKVASVSIHSRWHIFGHFPQEA</sequence>
<dbReference type="EMBL" id="GBRH01204518">
    <property type="protein sequence ID" value="JAD93377.1"/>
    <property type="molecule type" value="Transcribed_RNA"/>
</dbReference>
<evidence type="ECO:0000313" key="1">
    <source>
        <dbReference type="EMBL" id="JAD93377.1"/>
    </source>
</evidence>
<dbReference type="AlphaFoldDB" id="A0A0A9EBK4"/>
<name>A0A0A9EBK4_ARUDO</name>
<protein>
    <submittedName>
        <fullName evidence="1">Uncharacterized protein</fullName>
    </submittedName>
</protein>
<accession>A0A0A9EBK4</accession>
<organism evidence="1">
    <name type="scientific">Arundo donax</name>
    <name type="common">Giant reed</name>
    <name type="synonym">Donax arundinaceus</name>
    <dbReference type="NCBI Taxonomy" id="35708"/>
    <lineage>
        <taxon>Eukaryota</taxon>
        <taxon>Viridiplantae</taxon>
        <taxon>Streptophyta</taxon>
        <taxon>Embryophyta</taxon>
        <taxon>Tracheophyta</taxon>
        <taxon>Spermatophyta</taxon>
        <taxon>Magnoliopsida</taxon>
        <taxon>Liliopsida</taxon>
        <taxon>Poales</taxon>
        <taxon>Poaceae</taxon>
        <taxon>PACMAD clade</taxon>
        <taxon>Arundinoideae</taxon>
        <taxon>Arundineae</taxon>
        <taxon>Arundo</taxon>
    </lineage>
</organism>
<proteinExistence type="predicted"/>
<reference evidence="1" key="1">
    <citation type="submission" date="2014-09" db="EMBL/GenBank/DDBJ databases">
        <authorList>
            <person name="Magalhaes I.L.F."/>
            <person name="Oliveira U."/>
            <person name="Santos F.R."/>
            <person name="Vidigal T.H.D.A."/>
            <person name="Brescovit A.D."/>
            <person name="Santos A.J."/>
        </authorList>
    </citation>
    <scope>NUCLEOTIDE SEQUENCE</scope>
    <source>
        <tissue evidence="1">Shoot tissue taken approximately 20 cm above the soil surface</tissue>
    </source>
</reference>
<reference evidence="1" key="2">
    <citation type="journal article" date="2015" name="Data Brief">
        <title>Shoot transcriptome of the giant reed, Arundo donax.</title>
        <authorList>
            <person name="Barrero R.A."/>
            <person name="Guerrero F.D."/>
            <person name="Moolhuijzen P."/>
            <person name="Goolsby J.A."/>
            <person name="Tidwell J."/>
            <person name="Bellgard S.E."/>
            <person name="Bellgard M.I."/>
        </authorList>
    </citation>
    <scope>NUCLEOTIDE SEQUENCE</scope>
    <source>
        <tissue evidence="1">Shoot tissue taken approximately 20 cm above the soil surface</tissue>
    </source>
</reference>